<gene>
    <name evidence="1" type="ORF">WMY93_018208</name>
</gene>
<keyword evidence="2" id="KW-1185">Reference proteome</keyword>
<reference evidence="2" key="1">
    <citation type="submission" date="2024-04" db="EMBL/GenBank/DDBJ databases">
        <title>Salinicola lusitanus LLJ914,a marine bacterium isolated from the Okinawa Trough.</title>
        <authorList>
            <person name="Li J."/>
        </authorList>
    </citation>
    <scope>NUCLEOTIDE SEQUENCE [LARGE SCALE GENOMIC DNA]</scope>
</reference>
<dbReference type="AlphaFoldDB" id="A0AAW0NPR1"/>
<evidence type="ECO:0000313" key="1">
    <source>
        <dbReference type="EMBL" id="KAK7901439.1"/>
    </source>
</evidence>
<proteinExistence type="predicted"/>
<name>A0AAW0NPR1_9GOBI</name>
<dbReference type="Proteomes" id="UP001460270">
    <property type="component" value="Unassembled WGS sequence"/>
</dbReference>
<protein>
    <submittedName>
        <fullName evidence="1">Uncharacterized protein</fullName>
    </submittedName>
</protein>
<dbReference type="EMBL" id="JBBPFD010000013">
    <property type="protein sequence ID" value="KAK7901439.1"/>
    <property type="molecule type" value="Genomic_DNA"/>
</dbReference>
<accession>A0AAW0NPR1</accession>
<sequence>MEAIVYTVTERCGSLEVFYQLPLVQAEGAACRFAGHSLCLLGPSEETVLDSTLTVSLSPRNFARQCWDCCVQHRGSVSHHPLLCRDLMEMSLKWQALLPDLLLDTGLRVLFRFQRSLADLTYLLQCNTSSQQKSLGESRLQFHSLTVRRLCDVRGVVVREEDSRGAVTVDVILANVKARGHPEHGTGVHIHRHTHKCGN</sequence>
<comment type="caution">
    <text evidence="1">The sequence shown here is derived from an EMBL/GenBank/DDBJ whole genome shotgun (WGS) entry which is preliminary data.</text>
</comment>
<evidence type="ECO:0000313" key="2">
    <source>
        <dbReference type="Proteomes" id="UP001460270"/>
    </source>
</evidence>
<organism evidence="1 2">
    <name type="scientific">Mugilogobius chulae</name>
    <name type="common">yellowstripe goby</name>
    <dbReference type="NCBI Taxonomy" id="88201"/>
    <lineage>
        <taxon>Eukaryota</taxon>
        <taxon>Metazoa</taxon>
        <taxon>Chordata</taxon>
        <taxon>Craniata</taxon>
        <taxon>Vertebrata</taxon>
        <taxon>Euteleostomi</taxon>
        <taxon>Actinopterygii</taxon>
        <taxon>Neopterygii</taxon>
        <taxon>Teleostei</taxon>
        <taxon>Neoteleostei</taxon>
        <taxon>Acanthomorphata</taxon>
        <taxon>Gobiaria</taxon>
        <taxon>Gobiiformes</taxon>
        <taxon>Gobioidei</taxon>
        <taxon>Gobiidae</taxon>
        <taxon>Gobionellinae</taxon>
        <taxon>Mugilogobius</taxon>
    </lineage>
</organism>